<dbReference type="RefSeq" id="WP_010064037.1">
    <property type="nucleotide sequence ID" value="NZ_CP013738.1"/>
</dbReference>
<sequence length="549" mass="58063">MPRSESTDVLVVGAGPVGLTLAAELRRAGVACRIVDRLPARLPYAKAVGIQPRTLELFERMGLVREVLDAAVPMRGQLTYENGAEQGRVELVLPPEVPYGFAALPQCDTERLLEEFLGRYGTGIERSTALVGFAQDPAGVTSRLTTTSGDEVEVRSRFLVGCDGAHSAVRKGLGLTFEGGAFPEEYMLADVEVGWDLPAGYGVRSTHRGEDGAIDDLLVCIPLPGNGRYRMSMLVPPELSAARQAEAAGTAGGGDGVAHGLEGGTAPALPDIQKVLDRLAPEPVTASALRWSSVFRISHRLVDRYGEGRVFVAGDAAHIHPPTGAQGMNTGIQDACNLAWKLALAVEGAAGPQVLPGYDAERHPVGEEVVGRTVRHAAEGVQADPTDRETLLLREAQLLVGYRESPLVTPLAPDDPAPLRPGDRAPDCGGLTGDIAAHPVRLFDVLRGRGHVLLVYGDHPAGETPLDLASAARELTGGRLDTHRILPAGAPDRWTGIPHHHDSRGEFALQYGAGEGAAFVVRPDGHLTACLRPPTVAGLKEAVGRIFLP</sequence>
<evidence type="ECO:0000313" key="6">
    <source>
        <dbReference type="Proteomes" id="UP000064183"/>
    </source>
</evidence>
<dbReference type="Pfam" id="PF01494">
    <property type="entry name" value="FAD_binding_3"/>
    <property type="match status" value="1"/>
</dbReference>
<dbReference type="Proteomes" id="UP000064183">
    <property type="component" value="Chromosome"/>
</dbReference>
<evidence type="ECO:0000256" key="2">
    <source>
        <dbReference type="ARBA" id="ARBA00022630"/>
    </source>
</evidence>
<dbReference type="GO" id="GO:0071949">
    <property type="term" value="F:FAD binding"/>
    <property type="evidence" value="ECO:0007669"/>
    <property type="project" value="InterPro"/>
</dbReference>
<keyword evidence="5" id="KW-0560">Oxidoreductase</keyword>
<dbReference type="PRINTS" id="PR00420">
    <property type="entry name" value="RNGMNOXGNASE"/>
</dbReference>
<protein>
    <submittedName>
        <fullName evidence="5">Pentachlorophenol monooxygenase</fullName>
    </submittedName>
</protein>
<dbReference type="KEGG" id="sgb:WQO_29205"/>
<evidence type="ECO:0000313" key="5">
    <source>
        <dbReference type="EMBL" id="ALU97055.1"/>
    </source>
</evidence>
<keyword evidence="5" id="KW-0503">Monooxygenase</keyword>
<dbReference type="AlphaFoldDB" id="A0A0U3MKS3"/>
<dbReference type="SUPFAM" id="SSF51905">
    <property type="entry name" value="FAD/NAD(P)-binding domain"/>
    <property type="match status" value="1"/>
</dbReference>
<organism evidence="5 6">
    <name type="scientific">Streptomyces globisporus C-1027</name>
    <dbReference type="NCBI Taxonomy" id="1172567"/>
    <lineage>
        <taxon>Bacteria</taxon>
        <taxon>Bacillati</taxon>
        <taxon>Actinomycetota</taxon>
        <taxon>Actinomycetes</taxon>
        <taxon>Kitasatosporales</taxon>
        <taxon>Streptomycetaceae</taxon>
        <taxon>Streptomyces</taxon>
    </lineage>
</organism>
<comment type="cofactor">
    <cofactor evidence="1">
        <name>FAD</name>
        <dbReference type="ChEBI" id="CHEBI:57692"/>
    </cofactor>
</comment>
<reference evidence="5 6" key="1">
    <citation type="journal article" date="2012" name="J. Bacteriol.">
        <title>Draft genome sequence of Streptomyces globisporus C-1027, which produces an antitumor antibiotic consisting of a nine-membered enediyne with a chromoprotein.</title>
        <authorList>
            <person name="Wang L."/>
            <person name="Wang S."/>
            <person name="He Q."/>
            <person name="Yu T."/>
            <person name="Li Q."/>
            <person name="Hong B."/>
        </authorList>
    </citation>
    <scope>NUCLEOTIDE SEQUENCE [LARGE SCALE GENOMIC DNA]</scope>
    <source>
        <strain evidence="5 6">C-1027</strain>
    </source>
</reference>
<dbReference type="EMBL" id="CP013738">
    <property type="protein sequence ID" value="ALU97055.1"/>
    <property type="molecule type" value="Genomic_DNA"/>
</dbReference>
<evidence type="ECO:0000259" key="4">
    <source>
        <dbReference type="Pfam" id="PF01494"/>
    </source>
</evidence>
<feature type="domain" description="FAD-binding" evidence="4">
    <location>
        <begin position="7"/>
        <end position="372"/>
    </location>
</feature>
<dbReference type="Gene3D" id="3.50.50.60">
    <property type="entry name" value="FAD/NAD(P)-binding domain"/>
    <property type="match status" value="1"/>
</dbReference>
<proteinExistence type="predicted"/>
<name>A0A0U3MKS3_STRGL</name>
<dbReference type="InterPro" id="IPR036188">
    <property type="entry name" value="FAD/NAD-bd_sf"/>
</dbReference>
<keyword evidence="2" id="KW-0285">Flavoprotein</keyword>
<dbReference type="GeneID" id="27786501"/>
<dbReference type="STRING" id="1172567.WQO_29205"/>
<gene>
    <name evidence="5" type="ORF">WQO_29205</name>
</gene>
<dbReference type="Gene3D" id="3.40.30.120">
    <property type="match status" value="1"/>
</dbReference>
<dbReference type="InterPro" id="IPR050641">
    <property type="entry name" value="RIFMO-like"/>
</dbReference>
<keyword evidence="3" id="KW-0274">FAD</keyword>
<evidence type="ECO:0000256" key="1">
    <source>
        <dbReference type="ARBA" id="ARBA00001974"/>
    </source>
</evidence>
<accession>A0A0U3MKS3</accession>
<dbReference type="InterPro" id="IPR002938">
    <property type="entry name" value="FAD-bd"/>
</dbReference>
<dbReference type="GO" id="GO:0016709">
    <property type="term" value="F:oxidoreductase activity, acting on paired donors, with incorporation or reduction of molecular oxygen, NAD(P)H as one donor, and incorporation of one atom of oxygen"/>
    <property type="evidence" value="ECO:0007669"/>
    <property type="project" value="UniProtKB-ARBA"/>
</dbReference>
<dbReference type="PANTHER" id="PTHR43004">
    <property type="entry name" value="TRK SYSTEM POTASSIUM UPTAKE PROTEIN"/>
    <property type="match status" value="1"/>
</dbReference>
<evidence type="ECO:0000256" key="3">
    <source>
        <dbReference type="ARBA" id="ARBA00022827"/>
    </source>
</evidence>
<dbReference type="PANTHER" id="PTHR43004:SF19">
    <property type="entry name" value="BINDING MONOOXYGENASE, PUTATIVE (JCVI)-RELATED"/>
    <property type="match status" value="1"/>
</dbReference>
<dbReference type="Gene3D" id="3.30.70.2450">
    <property type="match status" value="1"/>
</dbReference>